<gene>
    <name evidence="1" type="ORF">DXD91_12495</name>
</gene>
<reference evidence="1 2" key="1">
    <citation type="submission" date="2018-08" db="EMBL/GenBank/DDBJ databases">
        <title>A genome reference for cultivated species of the human gut microbiota.</title>
        <authorList>
            <person name="Zou Y."/>
            <person name="Xue W."/>
            <person name="Luo G."/>
        </authorList>
    </citation>
    <scope>NUCLEOTIDE SEQUENCE [LARGE SCALE GENOMIC DNA]</scope>
    <source>
        <strain evidence="1 2">TM10-1AC</strain>
    </source>
</reference>
<sequence>MGVEASYYNVQYISSKEEGFPETFFETKISQYTVYYILLYPLWIDKFIATKKRPDKTDLFIVSQMSSYQATSS</sequence>
<evidence type="ECO:0000313" key="2">
    <source>
        <dbReference type="Proteomes" id="UP000262524"/>
    </source>
</evidence>
<dbReference type="EMBL" id="QSOE01000108">
    <property type="protein sequence ID" value="RGI82081.1"/>
    <property type="molecule type" value="Genomic_DNA"/>
</dbReference>
<name>A0A374NDE4_9FIRM</name>
<evidence type="ECO:0000313" key="1">
    <source>
        <dbReference type="EMBL" id="RGI82081.1"/>
    </source>
</evidence>
<protein>
    <submittedName>
        <fullName evidence="1">Uncharacterized protein</fullName>
    </submittedName>
</protein>
<accession>A0A374NDE4</accession>
<proteinExistence type="predicted"/>
<organism evidence="1 2">
    <name type="scientific">Anaerobutyricum hallii</name>
    <dbReference type="NCBI Taxonomy" id="39488"/>
    <lineage>
        <taxon>Bacteria</taxon>
        <taxon>Bacillati</taxon>
        <taxon>Bacillota</taxon>
        <taxon>Clostridia</taxon>
        <taxon>Lachnospirales</taxon>
        <taxon>Lachnospiraceae</taxon>
        <taxon>Anaerobutyricum</taxon>
    </lineage>
</organism>
<dbReference type="AlphaFoldDB" id="A0A374NDE4"/>
<dbReference type="Proteomes" id="UP000262524">
    <property type="component" value="Unassembled WGS sequence"/>
</dbReference>
<comment type="caution">
    <text evidence="1">The sequence shown here is derived from an EMBL/GenBank/DDBJ whole genome shotgun (WGS) entry which is preliminary data.</text>
</comment>